<keyword evidence="1" id="KW-0614">Plasmid</keyword>
<sequence>MNAEHPNYGWLFSERGSRSNDVKNHAKRLIHCLY</sequence>
<geneLocation type="plasmid" evidence="1">
    <name>p12949-FIIY</name>
</geneLocation>
<evidence type="ECO:0000313" key="1">
    <source>
        <dbReference type="EMBL" id="QBQ67789.1"/>
    </source>
</evidence>
<proteinExistence type="predicted"/>
<dbReference type="AlphaFoldDB" id="A0A482M4W7"/>
<organism evidence="1">
    <name type="scientific">Enterobacter cloacae</name>
    <dbReference type="NCBI Taxonomy" id="550"/>
    <lineage>
        <taxon>Bacteria</taxon>
        <taxon>Pseudomonadati</taxon>
        <taxon>Pseudomonadota</taxon>
        <taxon>Gammaproteobacteria</taxon>
        <taxon>Enterobacterales</taxon>
        <taxon>Enterobacteriaceae</taxon>
        <taxon>Enterobacter</taxon>
        <taxon>Enterobacter cloacae complex</taxon>
    </lineage>
</organism>
<accession>A0A482M4W7</accession>
<name>A0A482M4W7_ENTCL</name>
<reference evidence="1" key="1">
    <citation type="submission" date="2018-09" db="EMBL/GenBank/DDBJ databases">
        <authorList>
            <person name="Zhou D."/>
        </authorList>
    </citation>
    <scope>NUCLEOTIDE SEQUENCE</scope>
    <source>
        <strain evidence="1">12949</strain>
        <plasmid evidence="1">p12949-FIIY</plasmid>
    </source>
</reference>
<dbReference type="EMBL" id="MH909344">
    <property type="protein sequence ID" value="QBQ67789.1"/>
    <property type="molecule type" value="Genomic_DNA"/>
</dbReference>
<protein>
    <submittedName>
        <fullName evidence="1">Uncharacterized protein</fullName>
    </submittedName>
</protein>